<dbReference type="InterPro" id="IPR006680">
    <property type="entry name" value="Amidohydro-rel"/>
</dbReference>
<feature type="domain" description="Aminodeoxyfutalosine deaminase/Imidazolonepropionase-like composite" evidence="5">
    <location>
        <begin position="22"/>
        <end position="42"/>
    </location>
</feature>
<proteinExistence type="predicted"/>
<dbReference type="InterPro" id="IPR011059">
    <property type="entry name" value="Metal-dep_hydrolase_composite"/>
</dbReference>
<evidence type="ECO:0000259" key="5">
    <source>
        <dbReference type="Pfam" id="PF22039"/>
    </source>
</evidence>
<evidence type="ECO:0000256" key="2">
    <source>
        <dbReference type="ARBA" id="ARBA00022801"/>
    </source>
</evidence>
<evidence type="ECO:0000313" key="6">
    <source>
        <dbReference type="EMBL" id="SDZ17869.1"/>
    </source>
</evidence>
<dbReference type="InterPro" id="IPR054418">
    <property type="entry name" value="MQNX/HUTI_composite_N"/>
</dbReference>
<feature type="domain" description="Amidohydrolase-related" evidence="4">
    <location>
        <begin position="55"/>
        <end position="389"/>
    </location>
</feature>
<dbReference type="Gene3D" id="3.20.20.140">
    <property type="entry name" value="Metal-dependent hydrolases"/>
    <property type="match status" value="1"/>
</dbReference>
<dbReference type="Proteomes" id="UP000199515">
    <property type="component" value="Unassembled WGS sequence"/>
</dbReference>
<evidence type="ECO:0000313" key="7">
    <source>
        <dbReference type="Proteomes" id="UP000199515"/>
    </source>
</evidence>
<gene>
    <name evidence="6" type="ORF">SAMN05421504_110134</name>
</gene>
<dbReference type="PANTHER" id="PTHR43135:SF3">
    <property type="entry name" value="ALPHA-D-RIBOSE 1-METHYLPHOSPHONATE 5-TRIPHOSPHATE DIPHOSPHATASE"/>
    <property type="match status" value="1"/>
</dbReference>
<dbReference type="SUPFAM" id="SSF51556">
    <property type="entry name" value="Metallo-dependent hydrolases"/>
    <property type="match status" value="1"/>
</dbReference>
<evidence type="ECO:0000259" key="4">
    <source>
        <dbReference type="Pfam" id="PF01979"/>
    </source>
</evidence>
<sequence length="401" mass="42018">MDLLIVAKQVLTGPAGDRLEQGAVLVTDGKIAAVGSEAELSAPEGVPTVHYPDSTVLPGLVNAHVHLAFDSGADPVATLRASDDETLAAGMAERARRLLDCGVTTARDLGDRGGLALRLRDRVARGEVAGPRILTAGVPLTVPGGHCWFLGGEVDGDEQIRARVRENAAAGVDVIKVMASGGQLTPGGADMWESQFDARQLRVIVAEASKAGLPVAAHAHGTEAITAAVMAGVSTIEHCTWLGQGGSYDPRPEIAEEMAARGIAACSAMSGNWRRLREAMGAERAERLFGRLRWLDELGVPLLIGTDAGLPGSVFDDLTSSLELYEHVGFSRERIIELATTGSATALGLGDTTGRVAPGFDADLLVVDGDPTTELTALRQVRLVVAGGRQHILRDSNRTVR</sequence>
<protein>
    <submittedName>
        <fullName evidence="6">Imidazolonepropionase</fullName>
    </submittedName>
</protein>
<keyword evidence="3" id="KW-0862">Zinc</keyword>
<dbReference type="SUPFAM" id="SSF51338">
    <property type="entry name" value="Composite domain of metallo-dependent hydrolases"/>
    <property type="match status" value="1"/>
</dbReference>
<dbReference type="GO" id="GO:0016810">
    <property type="term" value="F:hydrolase activity, acting on carbon-nitrogen (but not peptide) bonds"/>
    <property type="evidence" value="ECO:0007669"/>
    <property type="project" value="InterPro"/>
</dbReference>
<evidence type="ECO:0000256" key="1">
    <source>
        <dbReference type="ARBA" id="ARBA00022723"/>
    </source>
</evidence>
<keyword evidence="7" id="KW-1185">Reference proteome</keyword>
<dbReference type="InterPro" id="IPR051781">
    <property type="entry name" value="Metallo-dep_Hydrolase"/>
</dbReference>
<evidence type="ECO:0000256" key="3">
    <source>
        <dbReference type="ARBA" id="ARBA00022833"/>
    </source>
</evidence>
<name>A0A1H3QYT3_9PSEU</name>
<dbReference type="AlphaFoldDB" id="A0A1H3QYT3"/>
<dbReference type="Pfam" id="PF01979">
    <property type="entry name" value="Amidohydro_1"/>
    <property type="match status" value="1"/>
</dbReference>
<dbReference type="PANTHER" id="PTHR43135">
    <property type="entry name" value="ALPHA-D-RIBOSE 1-METHYLPHOSPHONATE 5-TRIPHOSPHATE DIPHOSPHATASE"/>
    <property type="match status" value="1"/>
</dbReference>
<dbReference type="Gene3D" id="2.30.40.10">
    <property type="entry name" value="Urease, subunit C, domain 1"/>
    <property type="match status" value="1"/>
</dbReference>
<dbReference type="STRING" id="589385.SAMN05421504_110134"/>
<dbReference type="GO" id="GO:0046872">
    <property type="term" value="F:metal ion binding"/>
    <property type="evidence" value="ECO:0007669"/>
    <property type="project" value="UniProtKB-KW"/>
</dbReference>
<keyword evidence="1" id="KW-0479">Metal-binding</keyword>
<keyword evidence="2" id="KW-0378">Hydrolase</keyword>
<dbReference type="Pfam" id="PF22039">
    <property type="entry name" value="HUTI_composite_bact"/>
    <property type="match status" value="1"/>
</dbReference>
<dbReference type="RefSeq" id="WP_218134948.1">
    <property type="nucleotide sequence ID" value="NZ_FNON01000010.1"/>
</dbReference>
<organism evidence="6 7">
    <name type="scientific">Amycolatopsis xylanica</name>
    <dbReference type="NCBI Taxonomy" id="589385"/>
    <lineage>
        <taxon>Bacteria</taxon>
        <taxon>Bacillati</taxon>
        <taxon>Actinomycetota</taxon>
        <taxon>Actinomycetes</taxon>
        <taxon>Pseudonocardiales</taxon>
        <taxon>Pseudonocardiaceae</taxon>
        <taxon>Amycolatopsis</taxon>
    </lineage>
</organism>
<dbReference type="InterPro" id="IPR032466">
    <property type="entry name" value="Metal_Hydrolase"/>
</dbReference>
<dbReference type="EMBL" id="FNON01000010">
    <property type="protein sequence ID" value="SDZ17869.1"/>
    <property type="molecule type" value="Genomic_DNA"/>
</dbReference>
<reference evidence="6 7" key="1">
    <citation type="submission" date="2016-10" db="EMBL/GenBank/DDBJ databases">
        <authorList>
            <person name="de Groot N.N."/>
        </authorList>
    </citation>
    <scope>NUCLEOTIDE SEQUENCE [LARGE SCALE GENOMIC DNA]</scope>
    <source>
        <strain evidence="6 7">CPCC 202699</strain>
    </source>
</reference>
<accession>A0A1H3QYT3</accession>